<proteinExistence type="predicted"/>
<evidence type="ECO:0000259" key="2">
    <source>
        <dbReference type="Pfam" id="PF09362"/>
    </source>
</evidence>
<dbReference type="Pfam" id="PF09362">
    <property type="entry name" value="DUF1996"/>
    <property type="match status" value="1"/>
</dbReference>
<name>A0A6A6JH50_WESOR</name>
<dbReference type="RefSeq" id="XP_033652827.1">
    <property type="nucleotide sequence ID" value="XM_033797044.1"/>
</dbReference>
<dbReference type="PANTHER" id="PTHR43662">
    <property type="match status" value="1"/>
</dbReference>
<sequence length="343" mass="37207">MLLTPIIATALWAKRLDAAAVLRFGCSQIAIERVDPLVNPGVVPSPHVHQIVGGNAFAATIPSTDVSQLANCTSCTFSEDLSNYWTANMYFRARNGSYKRVPQIPNRYLDGAKGGITVYYTSPYDGGKVTAFKPGFRMLAGDAAQRTKGGITKWNAICFRCYNAKNFGGDTGAPCSDSKVDSVELPNKPCPGGIRTTIRFPTCWDGKSLDSPDHQSHVSYPASGTFESSGPCPSTHPVRLPQLMYEVIWDTTAFNDKSLWPADGKQPFVFSQGDDTGYGQHGDYIFGWKGDALQKAMEGSCFGATCNTLKSQSYTEANKCTVKRETDEDVDGWLQKIPGGMSG</sequence>
<dbReference type="GeneID" id="54550219"/>
<dbReference type="OrthoDB" id="74764at2759"/>
<feature type="chain" id="PRO_5025602726" description="DUF1996 domain-containing protein" evidence="1">
    <location>
        <begin position="19"/>
        <end position="343"/>
    </location>
</feature>
<dbReference type="AlphaFoldDB" id="A0A6A6JH50"/>
<accession>A0A6A6JH50</accession>
<keyword evidence="4" id="KW-1185">Reference proteome</keyword>
<protein>
    <recommendedName>
        <fullName evidence="2">DUF1996 domain-containing protein</fullName>
    </recommendedName>
</protein>
<reference evidence="3" key="1">
    <citation type="journal article" date="2020" name="Stud. Mycol.">
        <title>101 Dothideomycetes genomes: a test case for predicting lifestyles and emergence of pathogens.</title>
        <authorList>
            <person name="Haridas S."/>
            <person name="Albert R."/>
            <person name="Binder M."/>
            <person name="Bloem J."/>
            <person name="Labutti K."/>
            <person name="Salamov A."/>
            <person name="Andreopoulos B."/>
            <person name="Baker S."/>
            <person name="Barry K."/>
            <person name="Bills G."/>
            <person name="Bluhm B."/>
            <person name="Cannon C."/>
            <person name="Castanera R."/>
            <person name="Culley D."/>
            <person name="Daum C."/>
            <person name="Ezra D."/>
            <person name="Gonzalez J."/>
            <person name="Henrissat B."/>
            <person name="Kuo A."/>
            <person name="Liang C."/>
            <person name="Lipzen A."/>
            <person name="Lutzoni F."/>
            <person name="Magnuson J."/>
            <person name="Mondo S."/>
            <person name="Nolan M."/>
            <person name="Ohm R."/>
            <person name="Pangilinan J."/>
            <person name="Park H.-J."/>
            <person name="Ramirez L."/>
            <person name="Alfaro M."/>
            <person name="Sun H."/>
            <person name="Tritt A."/>
            <person name="Yoshinaga Y."/>
            <person name="Zwiers L.-H."/>
            <person name="Turgeon B."/>
            <person name="Goodwin S."/>
            <person name="Spatafora J."/>
            <person name="Crous P."/>
            <person name="Grigoriev I."/>
        </authorList>
    </citation>
    <scope>NUCLEOTIDE SEQUENCE</scope>
    <source>
        <strain evidence="3">CBS 379.55</strain>
    </source>
</reference>
<dbReference type="InterPro" id="IPR018535">
    <property type="entry name" value="DUF1996"/>
</dbReference>
<evidence type="ECO:0000256" key="1">
    <source>
        <dbReference type="SAM" id="SignalP"/>
    </source>
</evidence>
<gene>
    <name evidence="3" type="ORF">EI97DRAFT_420952</name>
</gene>
<dbReference type="EMBL" id="ML986498">
    <property type="protein sequence ID" value="KAF2275288.1"/>
    <property type="molecule type" value="Genomic_DNA"/>
</dbReference>
<keyword evidence="1" id="KW-0732">Signal</keyword>
<dbReference type="PANTHER" id="PTHR43662:SF6">
    <property type="entry name" value="DUF1996 DOMAIN-CONTAINING PROTEIN"/>
    <property type="match status" value="1"/>
</dbReference>
<evidence type="ECO:0000313" key="4">
    <source>
        <dbReference type="Proteomes" id="UP000800097"/>
    </source>
</evidence>
<dbReference type="Proteomes" id="UP000800097">
    <property type="component" value="Unassembled WGS sequence"/>
</dbReference>
<feature type="domain" description="DUF1996" evidence="2">
    <location>
        <begin position="35"/>
        <end position="288"/>
    </location>
</feature>
<organism evidence="3 4">
    <name type="scientific">Westerdykella ornata</name>
    <dbReference type="NCBI Taxonomy" id="318751"/>
    <lineage>
        <taxon>Eukaryota</taxon>
        <taxon>Fungi</taxon>
        <taxon>Dikarya</taxon>
        <taxon>Ascomycota</taxon>
        <taxon>Pezizomycotina</taxon>
        <taxon>Dothideomycetes</taxon>
        <taxon>Pleosporomycetidae</taxon>
        <taxon>Pleosporales</taxon>
        <taxon>Sporormiaceae</taxon>
        <taxon>Westerdykella</taxon>
    </lineage>
</organism>
<feature type="signal peptide" evidence="1">
    <location>
        <begin position="1"/>
        <end position="18"/>
    </location>
</feature>
<evidence type="ECO:0000313" key="3">
    <source>
        <dbReference type="EMBL" id="KAF2275288.1"/>
    </source>
</evidence>